<sequence length="81" mass="9345">MYLLGSRSVSQHLLGVSKANVLIDNRARMLRREEKACQHVKQDKYPTIHHDDKAIKIRAPAQRNDRAQRPAPGKLLDSLYR</sequence>
<evidence type="ECO:0000313" key="2">
    <source>
        <dbReference type="EMBL" id="QHA87098.1"/>
    </source>
</evidence>
<dbReference type="Proteomes" id="UP000430368">
    <property type="component" value="Chromosome"/>
</dbReference>
<gene>
    <name evidence="2" type="ORF">FO014_09140</name>
</gene>
<evidence type="ECO:0000313" key="3">
    <source>
        <dbReference type="Proteomes" id="UP000430368"/>
    </source>
</evidence>
<evidence type="ECO:0000256" key="1">
    <source>
        <dbReference type="SAM" id="MobiDB-lite"/>
    </source>
</evidence>
<protein>
    <submittedName>
        <fullName evidence="2">Uncharacterized protein</fullName>
    </submittedName>
</protein>
<feature type="region of interest" description="Disordered" evidence="1">
    <location>
        <begin position="58"/>
        <end position="81"/>
    </location>
</feature>
<keyword evidence="3" id="KW-1185">Reference proteome</keyword>
<dbReference type="EMBL" id="CP041764">
    <property type="protein sequence ID" value="QHA87098.1"/>
    <property type="molecule type" value="Genomic_DNA"/>
</dbReference>
<proteinExistence type="predicted"/>
<organism evidence="2 3">
    <name type="scientific">Serratia rhizosphaerae</name>
    <dbReference type="NCBI Taxonomy" id="2597702"/>
    <lineage>
        <taxon>Bacteria</taxon>
        <taxon>Pseudomonadati</taxon>
        <taxon>Pseudomonadota</taxon>
        <taxon>Gammaproteobacteria</taxon>
        <taxon>Enterobacterales</taxon>
        <taxon>Yersiniaceae</taxon>
        <taxon>Serratia</taxon>
    </lineage>
</organism>
<name>A0ABX6GLE7_9GAMM</name>
<accession>A0ABX6GLE7</accession>
<reference evidence="2 3" key="1">
    <citation type="submission" date="2019-07" db="EMBL/GenBank/DDBJ databases">
        <title>Serratia dokdonensis sp. nov., an elicitor of systemic resistance in Nicotiana Tabacum.</title>
        <authorList>
            <person name="Son J.-S."/>
            <person name="Hwang Y.-J."/>
            <person name="Lee S.-Y."/>
            <person name="Ghim S.-Y."/>
        </authorList>
    </citation>
    <scope>NUCLEOTIDE SEQUENCE [LARGE SCALE GENOMIC DNA]</scope>
    <source>
        <strain evidence="2 3">KUDC3025</strain>
    </source>
</reference>